<dbReference type="Gene3D" id="3.40.1440.10">
    <property type="entry name" value="GIY-YIG endonuclease"/>
    <property type="match status" value="1"/>
</dbReference>
<evidence type="ECO:0000313" key="3">
    <source>
        <dbReference type="EMBL" id="GLX79109.1"/>
    </source>
</evidence>
<dbReference type="SUPFAM" id="SSF82771">
    <property type="entry name" value="GIY-YIG endonuclease"/>
    <property type="match status" value="1"/>
</dbReference>
<reference evidence="3 4" key="1">
    <citation type="submission" date="2023-03" db="EMBL/GenBank/DDBJ databases">
        <title>Draft genome sequence of Thalassotalea insulae KCTC 62186T.</title>
        <authorList>
            <person name="Sawabe T."/>
        </authorList>
    </citation>
    <scope>NUCLEOTIDE SEQUENCE [LARGE SCALE GENOMIC DNA]</scope>
    <source>
        <strain evidence="3 4">KCTC 62186</strain>
    </source>
</reference>
<comment type="caution">
    <text evidence="3">The sequence shown here is derived from an EMBL/GenBank/DDBJ whole genome shotgun (WGS) entry which is preliminary data.</text>
</comment>
<dbReference type="InterPro" id="IPR050190">
    <property type="entry name" value="UPF0213_domain"/>
</dbReference>
<name>A0ABQ6GTX4_9GAMM</name>
<protein>
    <recommendedName>
        <fullName evidence="2">GIY-YIG domain-containing protein</fullName>
    </recommendedName>
</protein>
<sequence>MSHYSIKNIIVTIRMLKDTANWFVYLLRCADNSLYTGITTDVERRLKQHNHCNKTGAKYTRVRRPVALAYLEPATNRSAASQREYQLKQLTKAEKERLVKKQAIEK</sequence>
<dbReference type="CDD" id="cd10456">
    <property type="entry name" value="GIY-YIG_UPF0213"/>
    <property type="match status" value="1"/>
</dbReference>
<proteinExistence type="inferred from homology"/>
<dbReference type="PROSITE" id="PS50164">
    <property type="entry name" value="GIY_YIG"/>
    <property type="match status" value="1"/>
</dbReference>
<comment type="similarity">
    <text evidence="1">Belongs to the UPF0213 family.</text>
</comment>
<dbReference type="SMART" id="SM00465">
    <property type="entry name" value="GIYc"/>
    <property type="match status" value="1"/>
</dbReference>
<dbReference type="PANTHER" id="PTHR34477:SF1">
    <property type="entry name" value="UPF0213 PROTEIN YHBQ"/>
    <property type="match status" value="1"/>
</dbReference>
<evidence type="ECO:0000256" key="1">
    <source>
        <dbReference type="ARBA" id="ARBA00007435"/>
    </source>
</evidence>
<evidence type="ECO:0000313" key="4">
    <source>
        <dbReference type="Proteomes" id="UP001157186"/>
    </source>
</evidence>
<dbReference type="Proteomes" id="UP001157186">
    <property type="component" value="Unassembled WGS sequence"/>
</dbReference>
<dbReference type="Pfam" id="PF01541">
    <property type="entry name" value="GIY-YIG"/>
    <property type="match status" value="1"/>
</dbReference>
<dbReference type="RefSeq" id="WP_284245005.1">
    <property type="nucleotide sequence ID" value="NZ_BSST01000001.1"/>
</dbReference>
<dbReference type="EMBL" id="BSST01000001">
    <property type="protein sequence ID" value="GLX79109.1"/>
    <property type="molecule type" value="Genomic_DNA"/>
</dbReference>
<dbReference type="InterPro" id="IPR035901">
    <property type="entry name" value="GIY-YIG_endonuc_sf"/>
</dbReference>
<dbReference type="InterPro" id="IPR000305">
    <property type="entry name" value="GIY-YIG_endonuc"/>
</dbReference>
<evidence type="ECO:0000259" key="2">
    <source>
        <dbReference type="PROSITE" id="PS50164"/>
    </source>
</evidence>
<gene>
    <name evidence="3" type="ORF">tinsulaeT_24490</name>
</gene>
<organism evidence="3 4">
    <name type="scientific">Thalassotalea insulae</name>
    <dbReference type="NCBI Taxonomy" id="2056778"/>
    <lineage>
        <taxon>Bacteria</taxon>
        <taxon>Pseudomonadati</taxon>
        <taxon>Pseudomonadota</taxon>
        <taxon>Gammaproteobacteria</taxon>
        <taxon>Alteromonadales</taxon>
        <taxon>Colwelliaceae</taxon>
        <taxon>Thalassotalea</taxon>
    </lineage>
</organism>
<dbReference type="PANTHER" id="PTHR34477">
    <property type="entry name" value="UPF0213 PROTEIN YHBQ"/>
    <property type="match status" value="1"/>
</dbReference>
<feature type="domain" description="GIY-YIG" evidence="2">
    <location>
        <begin position="20"/>
        <end position="97"/>
    </location>
</feature>
<accession>A0ABQ6GTX4</accession>
<keyword evidence="4" id="KW-1185">Reference proteome</keyword>